<sequence length="141" mass="16034">MEGEGTKCGRTLDMMFLDEADQILLDEIASLAKVSKVFLALSSYSIQWLVFWCQLEYALSRIKEGSMKKARLFRPVTLDNGLHQFLQLKHLLALSTEGLNTTFMWYLTYLKRYGSNLYGITGTVAKATPDNFNGLLQSEYS</sequence>
<dbReference type="Proteomes" id="UP000887574">
    <property type="component" value="Unplaced"/>
</dbReference>
<evidence type="ECO:0000313" key="1">
    <source>
        <dbReference type="Proteomes" id="UP000887574"/>
    </source>
</evidence>
<dbReference type="WBParaSite" id="jg5568">
    <property type="protein sequence ID" value="jg5568"/>
    <property type="gene ID" value="jg5568"/>
</dbReference>
<proteinExistence type="predicted"/>
<organism evidence="1 2">
    <name type="scientific">Ditylenchus dipsaci</name>
    <dbReference type="NCBI Taxonomy" id="166011"/>
    <lineage>
        <taxon>Eukaryota</taxon>
        <taxon>Metazoa</taxon>
        <taxon>Ecdysozoa</taxon>
        <taxon>Nematoda</taxon>
        <taxon>Chromadorea</taxon>
        <taxon>Rhabditida</taxon>
        <taxon>Tylenchina</taxon>
        <taxon>Tylenchomorpha</taxon>
        <taxon>Sphaerularioidea</taxon>
        <taxon>Anguinidae</taxon>
        <taxon>Anguininae</taxon>
        <taxon>Ditylenchus</taxon>
    </lineage>
</organism>
<name>A0A915EDN6_9BILA</name>
<reference evidence="2" key="1">
    <citation type="submission" date="2022-11" db="UniProtKB">
        <authorList>
            <consortium name="WormBaseParasite"/>
        </authorList>
    </citation>
    <scope>IDENTIFICATION</scope>
</reference>
<evidence type="ECO:0000313" key="2">
    <source>
        <dbReference type="WBParaSite" id="jg5568"/>
    </source>
</evidence>
<keyword evidence="1" id="KW-1185">Reference proteome</keyword>
<dbReference type="AlphaFoldDB" id="A0A915EDN6"/>
<accession>A0A915EDN6</accession>
<protein>
    <submittedName>
        <fullName evidence="2">Uncharacterized protein</fullName>
    </submittedName>
</protein>